<feature type="chain" id="PRO_5037844450" evidence="7">
    <location>
        <begin position="33"/>
        <end position="525"/>
    </location>
</feature>
<proteinExistence type="inferred from homology"/>
<feature type="domain" description="Peptidase S8/S53" evidence="8">
    <location>
        <begin position="150"/>
        <end position="376"/>
    </location>
</feature>
<dbReference type="InterPro" id="IPR036852">
    <property type="entry name" value="Peptidase_S8/S53_dom_sf"/>
</dbReference>
<dbReference type="InterPro" id="IPR000209">
    <property type="entry name" value="Peptidase_S8/S53_dom"/>
</dbReference>
<feature type="active site" description="Charge relay system" evidence="5">
    <location>
        <position position="159"/>
    </location>
</feature>
<evidence type="ECO:0000313" key="10">
    <source>
        <dbReference type="EMBL" id="MCA9756522.1"/>
    </source>
</evidence>
<dbReference type="PANTHER" id="PTHR43806">
    <property type="entry name" value="PEPTIDASE S8"/>
    <property type="match status" value="1"/>
</dbReference>
<keyword evidence="2 5" id="KW-0645">Protease</keyword>
<dbReference type="Pfam" id="PF13860">
    <property type="entry name" value="FlgD_ig"/>
    <property type="match status" value="1"/>
</dbReference>
<organism evidence="10 11">
    <name type="scientific">Eiseniibacteriota bacterium</name>
    <dbReference type="NCBI Taxonomy" id="2212470"/>
    <lineage>
        <taxon>Bacteria</taxon>
        <taxon>Candidatus Eiseniibacteriota</taxon>
    </lineage>
</organism>
<feature type="active site" description="Charge relay system" evidence="5">
    <location>
        <position position="208"/>
    </location>
</feature>
<dbReference type="PROSITE" id="PS51892">
    <property type="entry name" value="SUBTILASE"/>
    <property type="match status" value="1"/>
</dbReference>
<dbReference type="Gene3D" id="3.40.50.200">
    <property type="entry name" value="Peptidase S8/S53 domain"/>
    <property type="match status" value="1"/>
</dbReference>
<dbReference type="Gene3D" id="2.60.40.4070">
    <property type="match status" value="1"/>
</dbReference>
<evidence type="ECO:0000259" key="9">
    <source>
        <dbReference type="Pfam" id="PF13860"/>
    </source>
</evidence>
<evidence type="ECO:0000256" key="7">
    <source>
        <dbReference type="SAM" id="SignalP"/>
    </source>
</evidence>
<keyword evidence="3 5" id="KW-0378">Hydrolase</keyword>
<dbReference type="Proteomes" id="UP000739538">
    <property type="component" value="Unassembled WGS sequence"/>
</dbReference>
<dbReference type="SUPFAM" id="SSF52743">
    <property type="entry name" value="Subtilisin-like"/>
    <property type="match status" value="1"/>
</dbReference>
<dbReference type="PANTHER" id="PTHR43806:SF11">
    <property type="entry name" value="CEREVISIN-RELATED"/>
    <property type="match status" value="1"/>
</dbReference>
<evidence type="ECO:0000259" key="8">
    <source>
        <dbReference type="Pfam" id="PF00082"/>
    </source>
</evidence>
<dbReference type="GO" id="GO:0004252">
    <property type="term" value="F:serine-type endopeptidase activity"/>
    <property type="evidence" value="ECO:0007669"/>
    <property type="project" value="UniProtKB-UniRule"/>
</dbReference>
<evidence type="ECO:0000256" key="5">
    <source>
        <dbReference type="PROSITE-ProRule" id="PRU01240"/>
    </source>
</evidence>
<dbReference type="Pfam" id="PF00082">
    <property type="entry name" value="Peptidase_S8"/>
    <property type="match status" value="1"/>
</dbReference>
<dbReference type="EMBL" id="JAGQHS010000056">
    <property type="protein sequence ID" value="MCA9756522.1"/>
    <property type="molecule type" value="Genomic_DNA"/>
</dbReference>
<feature type="domain" description="FlgD/Vpr Ig-like" evidence="9">
    <location>
        <begin position="460"/>
        <end position="507"/>
    </location>
</feature>
<dbReference type="InterPro" id="IPR023828">
    <property type="entry name" value="Peptidase_S8_Ser-AS"/>
</dbReference>
<comment type="caution">
    <text evidence="10">The sequence shown here is derived from an EMBL/GenBank/DDBJ whole genome shotgun (WGS) entry which is preliminary data.</text>
</comment>
<gene>
    <name evidence="10" type="ORF">KDA27_12025</name>
</gene>
<feature type="signal peptide" evidence="7">
    <location>
        <begin position="1"/>
        <end position="32"/>
    </location>
</feature>
<evidence type="ECO:0000256" key="2">
    <source>
        <dbReference type="ARBA" id="ARBA00022670"/>
    </source>
</evidence>
<keyword evidence="7" id="KW-0732">Signal</keyword>
<dbReference type="AlphaFoldDB" id="A0A956ND01"/>
<dbReference type="GO" id="GO:0006508">
    <property type="term" value="P:proteolysis"/>
    <property type="evidence" value="ECO:0007669"/>
    <property type="project" value="UniProtKB-KW"/>
</dbReference>
<dbReference type="PRINTS" id="PR00723">
    <property type="entry name" value="SUBTILISIN"/>
</dbReference>
<evidence type="ECO:0000256" key="3">
    <source>
        <dbReference type="ARBA" id="ARBA00022801"/>
    </source>
</evidence>
<accession>A0A956ND01</accession>
<protein>
    <submittedName>
        <fullName evidence="10">S8 family serine peptidase</fullName>
    </submittedName>
</protein>
<sequence>MRYSPTSCPSPVLLAGTLATAALFGLSGTASADPEPFADASSWIPRHFQVEIAQGQDIEQIASDHGLAIEESLGSCHLLVSNGEIEDVEYLDDLVADARLDWAELAYRQHTPESTRQMVVAVVGATVDEFATQDVYNHLGLGLLHSHTLGAGTVVAVIDTGVDVKHPALSEHIVAGGYDFIANDASPWETSNNVDDDEDGLVDEAAGHGTMVAGIISLVAPEAGILPIRALDDDGNGTAFGVARAINYATEAGADVINLSLGLPEFSMVIERAVQHARESGVIVIAAAGNDGTDEPPYFPASSTATLSVASLGSADIKSDFSNYDETVSLSAPGERILAPYINGEWAVGSGTSFAAPFIAGQAALVLSALPSLGTDAHEAAVRGGTVRVDQLIDNIPYQGMLGSGRFDGQRTLDAIDGQTSELALAEGPSRELARWTPNPLPNGRIAVLELLAPGVETADVSVAIVDASGRVVRTLSAPNGQQIEWDGTTDLGDRVPAGMYFARLSMSGGDLGPSRVPTRVLVVD</sequence>
<feature type="active site" description="Charge relay system" evidence="5">
    <location>
        <position position="353"/>
    </location>
</feature>
<dbReference type="InterPro" id="IPR023827">
    <property type="entry name" value="Peptidase_S8_Asp-AS"/>
</dbReference>
<dbReference type="PROSITE" id="PS00136">
    <property type="entry name" value="SUBTILASE_ASP"/>
    <property type="match status" value="1"/>
</dbReference>
<evidence type="ECO:0000256" key="1">
    <source>
        <dbReference type="ARBA" id="ARBA00011073"/>
    </source>
</evidence>
<dbReference type="PROSITE" id="PS00138">
    <property type="entry name" value="SUBTILASE_SER"/>
    <property type="match status" value="1"/>
</dbReference>
<reference evidence="10" key="1">
    <citation type="submission" date="2020-04" db="EMBL/GenBank/DDBJ databases">
        <authorList>
            <person name="Zhang T."/>
        </authorList>
    </citation>
    <scope>NUCLEOTIDE SEQUENCE</scope>
    <source>
        <strain evidence="10">HKST-UBA02</strain>
    </source>
</reference>
<dbReference type="InterPro" id="IPR050131">
    <property type="entry name" value="Peptidase_S8_subtilisin-like"/>
</dbReference>
<dbReference type="InterPro" id="IPR025965">
    <property type="entry name" value="FlgD/Vpr_Ig-like"/>
</dbReference>
<evidence type="ECO:0000313" key="11">
    <source>
        <dbReference type="Proteomes" id="UP000739538"/>
    </source>
</evidence>
<keyword evidence="4 5" id="KW-0720">Serine protease</keyword>
<comment type="similarity">
    <text evidence="1 5 6">Belongs to the peptidase S8 family.</text>
</comment>
<name>A0A956ND01_UNCEI</name>
<evidence type="ECO:0000256" key="4">
    <source>
        <dbReference type="ARBA" id="ARBA00022825"/>
    </source>
</evidence>
<reference evidence="10" key="2">
    <citation type="journal article" date="2021" name="Microbiome">
        <title>Successional dynamics and alternative stable states in a saline activated sludge microbial community over 9 years.</title>
        <authorList>
            <person name="Wang Y."/>
            <person name="Ye J."/>
            <person name="Ju F."/>
            <person name="Liu L."/>
            <person name="Boyd J.A."/>
            <person name="Deng Y."/>
            <person name="Parks D.H."/>
            <person name="Jiang X."/>
            <person name="Yin X."/>
            <person name="Woodcroft B.J."/>
            <person name="Tyson G.W."/>
            <person name="Hugenholtz P."/>
            <person name="Polz M.F."/>
            <person name="Zhang T."/>
        </authorList>
    </citation>
    <scope>NUCLEOTIDE SEQUENCE</scope>
    <source>
        <strain evidence="10">HKST-UBA02</strain>
    </source>
</reference>
<dbReference type="InterPro" id="IPR015500">
    <property type="entry name" value="Peptidase_S8_subtilisin-rel"/>
</dbReference>
<evidence type="ECO:0000256" key="6">
    <source>
        <dbReference type="RuleBase" id="RU003355"/>
    </source>
</evidence>